<dbReference type="InterPro" id="IPR037353">
    <property type="entry name" value="ASH2"/>
</dbReference>
<dbReference type="SUPFAM" id="SSF49899">
    <property type="entry name" value="Concanavalin A-like lectins/glucanases"/>
    <property type="match status" value="1"/>
</dbReference>
<evidence type="ECO:0000256" key="1">
    <source>
        <dbReference type="ARBA" id="ARBA00004123"/>
    </source>
</evidence>
<feature type="domain" description="SPRY" evidence="5">
    <location>
        <begin position="209"/>
        <end position="491"/>
    </location>
</feature>
<evidence type="ECO:0000256" key="4">
    <source>
        <dbReference type="SAM" id="MobiDB-lite"/>
    </source>
</evidence>
<dbReference type="CDD" id="cd12872">
    <property type="entry name" value="SPRY_Ash2"/>
    <property type="match status" value="1"/>
</dbReference>
<reference evidence="6 7" key="1">
    <citation type="submission" date="2017-05" db="EMBL/GenBank/DDBJ databases">
        <title>Draft genome sequence of Elsinoe australis.</title>
        <authorList>
            <person name="Cheng Q."/>
        </authorList>
    </citation>
    <scope>NUCLEOTIDE SEQUENCE [LARGE SCALE GENOMIC DNA]</scope>
    <source>
        <strain evidence="6 7">NL1</strain>
    </source>
</reference>
<organism evidence="6 7">
    <name type="scientific">Elsinoe australis</name>
    <dbReference type="NCBI Taxonomy" id="40998"/>
    <lineage>
        <taxon>Eukaryota</taxon>
        <taxon>Fungi</taxon>
        <taxon>Dikarya</taxon>
        <taxon>Ascomycota</taxon>
        <taxon>Pezizomycotina</taxon>
        <taxon>Dothideomycetes</taxon>
        <taxon>Dothideomycetidae</taxon>
        <taxon>Myriangiales</taxon>
        <taxon>Elsinoaceae</taxon>
        <taxon>Elsinoe</taxon>
    </lineage>
</organism>
<dbReference type="GO" id="GO:0000976">
    <property type="term" value="F:transcription cis-regulatory region binding"/>
    <property type="evidence" value="ECO:0007669"/>
    <property type="project" value="TreeGrafter"/>
</dbReference>
<dbReference type="EMBL" id="NHZQ01000331">
    <property type="protein sequence ID" value="PSK42867.1"/>
    <property type="molecule type" value="Genomic_DNA"/>
</dbReference>
<dbReference type="STRING" id="40998.A0A2P7Z3S1"/>
<dbReference type="InterPro" id="IPR043136">
    <property type="entry name" value="B30.2/SPRY_sf"/>
</dbReference>
<dbReference type="OrthoDB" id="10266026at2759"/>
<gene>
    <name evidence="6" type="ORF">B9Z65_6821</name>
</gene>
<dbReference type="Gene3D" id="2.60.120.920">
    <property type="match status" value="1"/>
</dbReference>
<feature type="region of interest" description="Disordered" evidence="4">
    <location>
        <begin position="1"/>
        <end position="95"/>
    </location>
</feature>
<name>A0A2P7Z3S1_9PEZI</name>
<comment type="subcellular location">
    <subcellularLocation>
        <location evidence="1">Nucleus</location>
    </subcellularLocation>
</comment>
<dbReference type="PANTHER" id="PTHR10598">
    <property type="entry name" value="SET1/ASH2 HISTONE METHYLTRANSFERASE COMPLEX SUBUNIT ASH2"/>
    <property type="match status" value="1"/>
</dbReference>
<proteinExistence type="inferred from homology"/>
<sequence>MAEEQPPPSGSPAPQLLSVLSQDHAPSISSPLNPHPDPKPTKAKPPPREREQRERKESQKKRESTLGAGSRDTPSLVPSKRKASTNAGPSVPSPVRFAIGTPRLADFEPPRPTTFASHEPFPSLTPDGETELRKPLDRAANAKGYRYVECIADPLFKHKGYYRATDTTPFGPRMSWEDADKWIHFDERGNMVTNEKGWRMGRANVGVREGTAYFEVRIVRGVKSGEEEVEGDGPQPRVRVGWARREAPLDGPVGYDGFSYGVTDRRFETMHRSRGGRFWKEKKGPKKGGKAEKEWVEEKDDVREGDVIGLEINLPSFTLHRKIVEGVYNPAVDLGDGFEDTSARIDPGEKPYDIIRDRITVPYKGHLFFESYDYWHETLPMKAYSDRTLSLANLGSPVQIPGANTTIKTAPNPNHPEPALRTLPHSSIKVYKNGQLVGTAFENLLAFLPPASLPNKSAGAREGFDDGMIGYFPAISCFSGGVAEVNFGEHGFWNPPAHLKPTAPGEKTGRNLRPLAERFSEQIAEDIVYDIIDEVDFFMQDGGFGGRVGAGGVEAKKGNVSLKEEVD</sequence>
<dbReference type="SMART" id="SM00449">
    <property type="entry name" value="SPRY"/>
    <property type="match status" value="1"/>
</dbReference>
<accession>A0A2P7Z3S1</accession>
<evidence type="ECO:0000256" key="2">
    <source>
        <dbReference type="ARBA" id="ARBA00023242"/>
    </source>
</evidence>
<dbReference type="InterPro" id="IPR003877">
    <property type="entry name" value="SPRY_dom"/>
</dbReference>
<comment type="similarity">
    <text evidence="3">Belongs to the cclA family.</text>
</comment>
<feature type="compositionally biased region" description="Pro residues" evidence="4">
    <location>
        <begin position="1"/>
        <end position="11"/>
    </location>
</feature>
<keyword evidence="2" id="KW-0539">Nucleus</keyword>
<keyword evidence="7" id="KW-1185">Reference proteome</keyword>
<evidence type="ECO:0000256" key="3">
    <source>
        <dbReference type="ARBA" id="ARBA00038149"/>
    </source>
</evidence>
<dbReference type="GO" id="GO:0048188">
    <property type="term" value="C:Set1C/COMPASS complex"/>
    <property type="evidence" value="ECO:0007669"/>
    <property type="project" value="InterPro"/>
</dbReference>
<dbReference type="InterPro" id="IPR013320">
    <property type="entry name" value="ConA-like_dom_sf"/>
</dbReference>
<feature type="compositionally biased region" description="Basic and acidic residues" evidence="4">
    <location>
        <begin position="36"/>
        <end position="64"/>
    </location>
</feature>
<dbReference type="AlphaFoldDB" id="A0A2P7Z3S1"/>
<dbReference type="Proteomes" id="UP000243723">
    <property type="component" value="Unassembled WGS sequence"/>
</dbReference>
<evidence type="ECO:0000313" key="6">
    <source>
        <dbReference type="EMBL" id="PSK42867.1"/>
    </source>
</evidence>
<comment type="caution">
    <text evidence="6">The sequence shown here is derived from an EMBL/GenBank/DDBJ whole genome shotgun (WGS) entry which is preliminary data.</text>
</comment>
<evidence type="ECO:0000259" key="5">
    <source>
        <dbReference type="SMART" id="SM00449"/>
    </source>
</evidence>
<protein>
    <recommendedName>
        <fullName evidence="5">SPRY domain-containing protein</fullName>
    </recommendedName>
</protein>
<evidence type="ECO:0000313" key="7">
    <source>
        <dbReference type="Proteomes" id="UP000243723"/>
    </source>
</evidence>
<dbReference type="PANTHER" id="PTHR10598:SF0">
    <property type="entry name" value="SET1_ASH2 HISTONE METHYLTRANSFERASE COMPLEX SUBUNIT ASH2"/>
    <property type="match status" value="1"/>
</dbReference>